<dbReference type="SMART" id="SM00028">
    <property type="entry name" value="TPR"/>
    <property type="match status" value="4"/>
</dbReference>
<dbReference type="InterPro" id="IPR003594">
    <property type="entry name" value="HATPase_dom"/>
</dbReference>
<comment type="catalytic activity">
    <reaction evidence="1">
        <text>ATP + protein L-histidine = ADP + protein N-phospho-L-histidine.</text>
        <dbReference type="EC" id="2.7.13.3"/>
    </reaction>
</comment>
<evidence type="ECO:0000256" key="11">
    <source>
        <dbReference type="ARBA" id="ARBA00023004"/>
    </source>
</evidence>
<gene>
    <name evidence="21" type="ORF">F0P93_11905</name>
</gene>
<keyword evidence="22" id="KW-1185">Reference proteome</keyword>
<accession>A0A5N1JHS7</accession>
<evidence type="ECO:0000313" key="22">
    <source>
        <dbReference type="Proteomes" id="UP000326344"/>
    </source>
</evidence>
<feature type="coiled-coil region" evidence="17">
    <location>
        <begin position="320"/>
        <end position="440"/>
    </location>
</feature>
<evidence type="ECO:0000256" key="7">
    <source>
        <dbReference type="ARBA" id="ARBA00022490"/>
    </source>
</evidence>
<dbReference type="GO" id="GO:0016020">
    <property type="term" value="C:membrane"/>
    <property type="evidence" value="ECO:0007669"/>
    <property type="project" value="InterPro"/>
</dbReference>
<dbReference type="InterPro" id="IPR019734">
    <property type="entry name" value="TPR_rpt"/>
</dbReference>
<dbReference type="InterPro" id="IPR011990">
    <property type="entry name" value="TPR-like_helical_dom_sf"/>
</dbReference>
<dbReference type="EC" id="2.7.13.3" evidence="4"/>
<dbReference type="PANTHER" id="PTHR24421">
    <property type="entry name" value="NITRATE/NITRITE SENSOR PROTEIN NARX-RELATED"/>
    <property type="match status" value="1"/>
</dbReference>
<feature type="transmembrane region" description="Helical" evidence="18">
    <location>
        <begin position="366"/>
        <end position="383"/>
    </location>
</feature>
<evidence type="ECO:0000256" key="6">
    <source>
        <dbReference type="ARBA" id="ARBA00022485"/>
    </source>
</evidence>
<dbReference type="Proteomes" id="UP000326344">
    <property type="component" value="Unassembled WGS sequence"/>
</dbReference>
<dbReference type="CDD" id="cd16917">
    <property type="entry name" value="HATPase_UhpB-NarQ-NarX-like"/>
    <property type="match status" value="1"/>
</dbReference>
<comment type="cofactor">
    <cofactor evidence="2">
        <name>[4Fe-4S] cluster</name>
        <dbReference type="ChEBI" id="CHEBI:49883"/>
    </cofactor>
</comment>
<evidence type="ECO:0000256" key="1">
    <source>
        <dbReference type="ARBA" id="ARBA00000085"/>
    </source>
</evidence>
<dbReference type="InterPro" id="IPR004358">
    <property type="entry name" value="Sig_transdc_His_kin-like_C"/>
</dbReference>
<feature type="domain" description="Histidine kinase" evidence="20">
    <location>
        <begin position="455"/>
        <end position="647"/>
    </location>
</feature>
<dbReference type="InterPro" id="IPR036890">
    <property type="entry name" value="HATPase_C_sf"/>
</dbReference>
<feature type="signal peptide" evidence="19">
    <location>
        <begin position="1"/>
        <end position="19"/>
    </location>
</feature>
<dbReference type="InterPro" id="IPR005467">
    <property type="entry name" value="His_kinase_dom"/>
</dbReference>
<keyword evidence="12" id="KW-0902">Two-component regulatory system</keyword>
<keyword evidence="13" id="KW-0411">Iron-sulfur</keyword>
<dbReference type="Gene3D" id="1.20.5.1930">
    <property type="match status" value="1"/>
</dbReference>
<dbReference type="Gene3D" id="3.30.565.10">
    <property type="entry name" value="Histidine kinase-like ATPase, C-terminal domain"/>
    <property type="match status" value="1"/>
</dbReference>
<dbReference type="Pfam" id="PF17874">
    <property type="entry name" value="TPR_MalT"/>
    <property type="match status" value="1"/>
</dbReference>
<keyword evidence="6" id="KW-0004">4Fe-4S</keyword>
<sequence>MKKLLLILCLLARMGAAQTPEIDSLKQNLKVLRAQPVSLGRDTTIYGSLKQLMTRYVEVNLDSALHYTAQMIALSQQPKLQKDLIYAYQFEGYIYQIKGDHYQSIQAHYKALLLAEKLKNHTRAAVSLGGLAHAYMSLKDYSKAIELCEKGLGILRDHPNPKAQMPILNVLGGVYKEQGRLGEALTVYQELNTVSKEAGNLWYETQSLHAIGWVYDGMGNSPKALTFYQKSLALSEQTGSVDLKGSILLNIAGLYITQKKWKEALAYCNQAQKFARSVNNSSVVVEAEEKLYQIFKQTGETSKALKAHENFTVLKDSLSKERNEQRIEALQAQYDNVQKQNELQKQQVQLLAQENQNQELAQTRNVLFLGIAGILFLAVLLFWNNRRLQSKNRQINQQKVLLEQAQEQLSDINKTLEVRVETRTQELVQANRELIEKNEEIKGALFKGQTIERKRVAIELHDNLSSLLSAVNMSIQHINPQNLSDQEQSVYRNVKQMVKSAYSEVRNISHNILPAELEKEGLASVLTTLIAKLNQNSPLQFRLSTSLFRERLPAEIEFNVYSILLELINNVIKHAQALKVDIELKQTSRGIELSVADDGIGLPAESGKQGVGLQNIKSRLDALGGTFEARQRMPQGTEMAINIPIESRYSDGDVQGLEWSA</sequence>
<evidence type="ECO:0000256" key="5">
    <source>
        <dbReference type="ARBA" id="ARBA00017322"/>
    </source>
</evidence>
<protein>
    <recommendedName>
        <fullName evidence="5">Oxygen sensor histidine kinase NreB</fullName>
        <ecNumber evidence="4">2.7.13.3</ecNumber>
    </recommendedName>
    <alternativeName>
        <fullName evidence="15">Nitrogen regulation protein B</fullName>
    </alternativeName>
</protein>
<comment type="subcellular location">
    <subcellularLocation>
        <location evidence="3">Cytoplasm</location>
    </subcellularLocation>
</comment>
<keyword evidence="18" id="KW-0812">Transmembrane</keyword>
<evidence type="ECO:0000256" key="3">
    <source>
        <dbReference type="ARBA" id="ARBA00004496"/>
    </source>
</evidence>
<comment type="caution">
    <text evidence="21">The sequence shown here is derived from an EMBL/GenBank/DDBJ whole genome shotgun (WGS) entry which is preliminary data.</text>
</comment>
<dbReference type="GO" id="GO:0005737">
    <property type="term" value="C:cytoplasm"/>
    <property type="evidence" value="ECO:0007669"/>
    <property type="project" value="UniProtKB-SubCell"/>
</dbReference>
<reference evidence="21 22" key="1">
    <citation type="submission" date="2019-09" db="EMBL/GenBank/DDBJ databases">
        <title>Genome Sequence of Larkinella sp MA1.</title>
        <authorList>
            <person name="Srinivasan S."/>
        </authorList>
    </citation>
    <scope>NUCLEOTIDE SEQUENCE [LARGE SCALE GENOMIC DNA]</scope>
    <source>
        <strain evidence="21 22">MA1</strain>
    </source>
</reference>
<evidence type="ECO:0000256" key="14">
    <source>
        <dbReference type="ARBA" id="ARBA00024827"/>
    </source>
</evidence>
<evidence type="ECO:0000256" key="12">
    <source>
        <dbReference type="ARBA" id="ARBA00023012"/>
    </source>
</evidence>
<keyword evidence="18" id="KW-1133">Transmembrane helix</keyword>
<keyword evidence="8" id="KW-0808">Transferase</keyword>
<dbReference type="GO" id="GO:0046872">
    <property type="term" value="F:metal ion binding"/>
    <property type="evidence" value="ECO:0007669"/>
    <property type="project" value="UniProtKB-KW"/>
</dbReference>
<keyword evidence="18" id="KW-0472">Membrane</keyword>
<feature type="chain" id="PRO_5024847277" description="Oxygen sensor histidine kinase NreB" evidence="19">
    <location>
        <begin position="20"/>
        <end position="661"/>
    </location>
</feature>
<dbReference type="GO" id="GO:0046983">
    <property type="term" value="F:protein dimerization activity"/>
    <property type="evidence" value="ECO:0007669"/>
    <property type="project" value="InterPro"/>
</dbReference>
<dbReference type="GO" id="GO:0000155">
    <property type="term" value="F:phosphorelay sensor kinase activity"/>
    <property type="evidence" value="ECO:0007669"/>
    <property type="project" value="InterPro"/>
</dbReference>
<dbReference type="SMART" id="SM00387">
    <property type="entry name" value="HATPase_c"/>
    <property type="match status" value="1"/>
</dbReference>
<dbReference type="PROSITE" id="PS50005">
    <property type="entry name" value="TPR"/>
    <property type="match status" value="1"/>
</dbReference>
<dbReference type="Gene3D" id="1.25.40.10">
    <property type="entry name" value="Tetratricopeptide repeat domain"/>
    <property type="match status" value="1"/>
</dbReference>
<dbReference type="RefSeq" id="WP_150876605.1">
    <property type="nucleotide sequence ID" value="NZ_VTWS01000002.1"/>
</dbReference>
<evidence type="ECO:0000256" key="8">
    <source>
        <dbReference type="ARBA" id="ARBA00022679"/>
    </source>
</evidence>
<dbReference type="PRINTS" id="PR00344">
    <property type="entry name" value="BCTRLSENSOR"/>
</dbReference>
<dbReference type="Pfam" id="PF07730">
    <property type="entry name" value="HisKA_3"/>
    <property type="match status" value="1"/>
</dbReference>
<evidence type="ECO:0000256" key="18">
    <source>
        <dbReference type="SAM" id="Phobius"/>
    </source>
</evidence>
<organism evidence="21 22">
    <name type="scientific">Larkinella humicola</name>
    <dbReference type="NCBI Taxonomy" id="2607654"/>
    <lineage>
        <taxon>Bacteria</taxon>
        <taxon>Pseudomonadati</taxon>
        <taxon>Bacteroidota</taxon>
        <taxon>Cytophagia</taxon>
        <taxon>Cytophagales</taxon>
        <taxon>Spirosomataceae</taxon>
        <taxon>Larkinella</taxon>
    </lineage>
</organism>
<evidence type="ECO:0000256" key="19">
    <source>
        <dbReference type="SAM" id="SignalP"/>
    </source>
</evidence>
<dbReference type="EMBL" id="VTWS01000002">
    <property type="protein sequence ID" value="KAA9355274.1"/>
    <property type="molecule type" value="Genomic_DNA"/>
</dbReference>
<evidence type="ECO:0000256" key="16">
    <source>
        <dbReference type="PROSITE-ProRule" id="PRU00339"/>
    </source>
</evidence>
<evidence type="ECO:0000256" key="2">
    <source>
        <dbReference type="ARBA" id="ARBA00001966"/>
    </source>
</evidence>
<keyword evidence="17" id="KW-0175">Coiled coil</keyword>
<keyword evidence="9" id="KW-0479">Metal-binding</keyword>
<dbReference type="InterPro" id="IPR011712">
    <property type="entry name" value="Sig_transdc_His_kin_sub3_dim/P"/>
</dbReference>
<feature type="repeat" description="TPR" evidence="16">
    <location>
        <begin position="205"/>
        <end position="238"/>
    </location>
</feature>
<dbReference type="SUPFAM" id="SSF48452">
    <property type="entry name" value="TPR-like"/>
    <property type="match status" value="1"/>
</dbReference>
<keyword evidence="16" id="KW-0802">TPR repeat</keyword>
<keyword evidence="19" id="KW-0732">Signal</keyword>
<keyword evidence="7" id="KW-0963">Cytoplasm</keyword>
<dbReference type="SUPFAM" id="SSF55874">
    <property type="entry name" value="ATPase domain of HSP90 chaperone/DNA topoisomerase II/histidine kinase"/>
    <property type="match status" value="1"/>
</dbReference>
<evidence type="ECO:0000256" key="10">
    <source>
        <dbReference type="ARBA" id="ARBA00022777"/>
    </source>
</evidence>
<comment type="function">
    <text evidence="14">Member of the two-component regulatory system NreB/NreC involved in the control of dissimilatory nitrate/nitrite reduction in response to oxygen. NreB functions as a direct oxygen sensor histidine kinase which is autophosphorylated, in the absence of oxygen, probably at the conserved histidine residue, and transfers its phosphate group probably to a conserved aspartate residue of NreC. NreB/NreC activates the expression of the nitrate (narGHJI) and nitrite (nir) reductase operons, as well as the putative nitrate transporter gene narT.</text>
</comment>
<evidence type="ECO:0000256" key="17">
    <source>
        <dbReference type="SAM" id="Coils"/>
    </source>
</evidence>
<proteinExistence type="predicted"/>
<dbReference type="AlphaFoldDB" id="A0A5N1JHS7"/>
<evidence type="ECO:0000256" key="9">
    <source>
        <dbReference type="ARBA" id="ARBA00022723"/>
    </source>
</evidence>
<dbReference type="PROSITE" id="PS50109">
    <property type="entry name" value="HIS_KIN"/>
    <property type="match status" value="1"/>
</dbReference>
<keyword evidence="11" id="KW-0408">Iron</keyword>
<evidence type="ECO:0000256" key="4">
    <source>
        <dbReference type="ARBA" id="ARBA00012438"/>
    </source>
</evidence>
<evidence type="ECO:0000313" key="21">
    <source>
        <dbReference type="EMBL" id="KAA9355274.1"/>
    </source>
</evidence>
<dbReference type="InterPro" id="IPR041617">
    <property type="entry name" value="TPR_MalT"/>
</dbReference>
<dbReference type="InterPro" id="IPR050482">
    <property type="entry name" value="Sensor_HK_TwoCompSys"/>
</dbReference>
<evidence type="ECO:0000256" key="13">
    <source>
        <dbReference type="ARBA" id="ARBA00023014"/>
    </source>
</evidence>
<evidence type="ECO:0000259" key="20">
    <source>
        <dbReference type="PROSITE" id="PS50109"/>
    </source>
</evidence>
<dbReference type="GO" id="GO:0051539">
    <property type="term" value="F:4 iron, 4 sulfur cluster binding"/>
    <property type="evidence" value="ECO:0007669"/>
    <property type="project" value="UniProtKB-KW"/>
</dbReference>
<evidence type="ECO:0000256" key="15">
    <source>
        <dbReference type="ARBA" id="ARBA00030800"/>
    </source>
</evidence>
<dbReference type="Pfam" id="PF02518">
    <property type="entry name" value="HATPase_c"/>
    <property type="match status" value="1"/>
</dbReference>
<keyword evidence="10" id="KW-0418">Kinase</keyword>
<name>A0A5N1JHS7_9BACT</name>